<evidence type="ECO:0000256" key="9">
    <source>
        <dbReference type="SAM" id="MobiDB-lite"/>
    </source>
</evidence>
<evidence type="ECO:0000256" key="7">
    <source>
        <dbReference type="ARBA" id="ARBA00034651"/>
    </source>
</evidence>
<evidence type="ECO:0000313" key="12">
    <source>
        <dbReference type="Proteomes" id="UP001408356"/>
    </source>
</evidence>
<comment type="similarity">
    <text evidence="2 8">Belongs to the MIP/aquaporin (TC 1.A.8) family.</text>
</comment>
<evidence type="ECO:0000256" key="5">
    <source>
        <dbReference type="ARBA" id="ARBA00022989"/>
    </source>
</evidence>
<dbReference type="PANTHER" id="PTHR19139">
    <property type="entry name" value="AQUAPORIN TRANSPORTER"/>
    <property type="match status" value="1"/>
</dbReference>
<keyword evidence="8" id="KW-0813">Transport</keyword>
<dbReference type="SUPFAM" id="SSF81338">
    <property type="entry name" value="Aquaporin-like"/>
    <property type="match status" value="1"/>
</dbReference>
<evidence type="ECO:0000256" key="1">
    <source>
        <dbReference type="ARBA" id="ARBA00004141"/>
    </source>
</evidence>
<comment type="subcellular location">
    <subcellularLocation>
        <location evidence="1">Membrane</location>
        <topology evidence="1">Multi-pass membrane protein</topology>
    </subcellularLocation>
</comment>
<evidence type="ECO:0000313" key="11">
    <source>
        <dbReference type="EMBL" id="KAK9423329.1"/>
    </source>
</evidence>
<accession>A0ABR2V9V6</accession>
<keyword evidence="6 10" id="KW-0472">Membrane</keyword>
<dbReference type="EMBL" id="JARVKF010000079">
    <property type="protein sequence ID" value="KAK9423329.1"/>
    <property type="molecule type" value="Genomic_DNA"/>
</dbReference>
<dbReference type="Proteomes" id="UP001408356">
    <property type="component" value="Unassembled WGS sequence"/>
</dbReference>
<feature type="transmembrane region" description="Helical" evidence="10">
    <location>
        <begin position="372"/>
        <end position="392"/>
    </location>
</feature>
<proteinExistence type="inferred from homology"/>
<protein>
    <submittedName>
        <fullName evidence="11">Aquaporin</fullName>
    </submittedName>
</protein>
<keyword evidence="12" id="KW-1185">Reference proteome</keyword>
<feature type="transmembrane region" description="Helical" evidence="10">
    <location>
        <begin position="305"/>
        <end position="322"/>
    </location>
</feature>
<evidence type="ECO:0000256" key="4">
    <source>
        <dbReference type="ARBA" id="ARBA00022737"/>
    </source>
</evidence>
<feature type="compositionally biased region" description="Polar residues" evidence="9">
    <location>
        <begin position="129"/>
        <end position="140"/>
    </location>
</feature>
<dbReference type="PRINTS" id="PR00783">
    <property type="entry name" value="MINTRINSICP"/>
</dbReference>
<feature type="transmembrane region" description="Helical" evidence="10">
    <location>
        <begin position="256"/>
        <end position="278"/>
    </location>
</feature>
<dbReference type="PANTHER" id="PTHR19139:SF283">
    <property type="entry name" value="AQUAPORIN"/>
    <property type="match status" value="1"/>
</dbReference>
<feature type="transmembrane region" description="Helical" evidence="10">
    <location>
        <begin position="212"/>
        <end position="236"/>
    </location>
</feature>
<feature type="transmembrane region" description="Helical" evidence="10">
    <location>
        <begin position="342"/>
        <end position="365"/>
    </location>
</feature>
<feature type="compositionally biased region" description="Basic and acidic residues" evidence="9">
    <location>
        <begin position="66"/>
        <end position="75"/>
    </location>
</feature>
<dbReference type="InterPro" id="IPR023271">
    <property type="entry name" value="Aquaporin-like"/>
</dbReference>
<feature type="compositionally biased region" description="Basic and acidic residues" evidence="9">
    <location>
        <begin position="44"/>
        <end position="54"/>
    </location>
</feature>
<feature type="transmembrane region" description="Helical" evidence="10">
    <location>
        <begin position="417"/>
        <end position="437"/>
    </location>
</feature>
<feature type="compositionally biased region" description="Polar residues" evidence="9">
    <location>
        <begin position="27"/>
        <end position="43"/>
    </location>
</feature>
<feature type="compositionally biased region" description="Polar residues" evidence="9">
    <location>
        <begin position="55"/>
        <end position="65"/>
    </location>
</feature>
<dbReference type="InterPro" id="IPR000425">
    <property type="entry name" value="MIP"/>
</dbReference>
<feature type="compositionally biased region" description="Polar residues" evidence="9">
    <location>
        <begin position="85"/>
        <end position="114"/>
    </location>
</feature>
<dbReference type="InterPro" id="IPR034294">
    <property type="entry name" value="Aquaporin_transptr"/>
</dbReference>
<dbReference type="Gene3D" id="1.20.1080.10">
    <property type="entry name" value="Glycerol uptake facilitator protein"/>
    <property type="match status" value="1"/>
</dbReference>
<dbReference type="Pfam" id="PF00230">
    <property type="entry name" value="MIP"/>
    <property type="match status" value="1"/>
</dbReference>
<evidence type="ECO:0000256" key="2">
    <source>
        <dbReference type="ARBA" id="ARBA00006175"/>
    </source>
</evidence>
<evidence type="ECO:0000256" key="6">
    <source>
        <dbReference type="ARBA" id="ARBA00023136"/>
    </source>
</evidence>
<evidence type="ECO:0000256" key="8">
    <source>
        <dbReference type="RuleBase" id="RU000477"/>
    </source>
</evidence>
<evidence type="ECO:0000256" key="3">
    <source>
        <dbReference type="ARBA" id="ARBA00022692"/>
    </source>
</evidence>
<keyword evidence="5 10" id="KW-1133">Transmembrane helix</keyword>
<organism evidence="11 12">
    <name type="scientific">Seiridium unicorne</name>
    <dbReference type="NCBI Taxonomy" id="138068"/>
    <lineage>
        <taxon>Eukaryota</taxon>
        <taxon>Fungi</taxon>
        <taxon>Dikarya</taxon>
        <taxon>Ascomycota</taxon>
        <taxon>Pezizomycotina</taxon>
        <taxon>Sordariomycetes</taxon>
        <taxon>Xylariomycetidae</taxon>
        <taxon>Amphisphaeriales</taxon>
        <taxon>Sporocadaceae</taxon>
        <taxon>Seiridium</taxon>
    </lineage>
</organism>
<name>A0ABR2V9V6_9PEZI</name>
<feature type="region of interest" description="Disordered" evidence="9">
    <location>
        <begin position="1"/>
        <end position="164"/>
    </location>
</feature>
<feature type="compositionally biased region" description="Basic and acidic residues" evidence="9">
    <location>
        <begin position="141"/>
        <end position="158"/>
    </location>
</feature>
<comment type="catalytic activity">
    <reaction evidence="7">
        <text>H2O(in) = H2O(out)</text>
        <dbReference type="Rhea" id="RHEA:29667"/>
        <dbReference type="ChEBI" id="CHEBI:15377"/>
    </reaction>
</comment>
<keyword evidence="4" id="KW-0677">Repeat</keyword>
<sequence length="453" mass="48657">MSFTHGHVSRNSAAPAEHPNGSPRAPRTQQGPVNPPSALSNKSQTRDYASDHGSDTGTADTSSQQGRERPNKRLEFANNPPLEHITSQVSVGNHKTGPQSAPLSKTLTRTTNGHSGHGYADLEQGLGPVSTQDTYTGTERSANHDDDHLNKEEREGGRAVRPQMFSRTFTQQIRNAGQDPELDFQNLSKEEKRQMMRLPWSYLMDTKLKNDVVAALGEFVGTTMFLFFAFIGTGVANIPAGTGGDTTTTGVTGFDIGVQTYIALCFGFSLMVNAWVFYRISGGLFNPAVTLALVLIRAMSPVRGLFVFAAQAAGGIAAAGLAQCMFPTPLNVSTTLAPGVNLAQGVFIEAILTFELVFTIFMLAAEKHRATFVAPVGIGLALFIAELGGVYYTGGSLNPARSLGPCVVAANFQPEHWIYWVGPFIGTLVAVGFYKVIKALQYETVNPGQDSHE</sequence>
<keyword evidence="3 8" id="KW-0812">Transmembrane</keyword>
<gene>
    <name evidence="11" type="ORF">SUNI508_04223</name>
</gene>
<reference evidence="11 12" key="1">
    <citation type="journal article" date="2024" name="J. Plant Pathol.">
        <title>Sequence and assembly of the genome of Seiridium unicorne, isolate CBS 538.82, causal agent of cypress canker disease.</title>
        <authorList>
            <person name="Scali E."/>
            <person name="Rocca G.D."/>
            <person name="Danti R."/>
            <person name="Garbelotto M."/>
            <person name="Barberini S."/>
            <person name="Baroncelli R."/>
            <person name="Emiliani G."/>
        </authorList>
    </citation>
    <scope>NUCLEOTIDE SEQUENCE [LARGE SCALE GENOMIC DNA]</scope>
    <source>
        <strain evidence="11 12">BM-138-508</strain>
    </source>
</reference>
<comment type="caution">
    <text evidence="11">The sequence shown here is derived from an EMBL/GenBank/DDBJ whole genome shotgun (WGS) entry which is preliminary data.</text>
</comment>
<evidence type="ECO:0000256" key="10">
    <source>
        <dbReference type="SAM" id="Phobius"/>
    </source>
</evidence>